<feature type="chain" id="PRO_5036874911" evidence="1">
    <location>
        <begin position="25"/>
        <end position="172"/>
    </location>
</feature>
<keyword evidence="1" id="KW-0732">Signal</keyword>
<keyword evidence="3" id="KW-1185">Reference proteome</keyword>
<evidence type="ECO:0000313" key="2">
    <source>
        <dbReference type="EMBL" id="MBM6662522.1"/>
    </source>
</evidence>
<sequence length="172" mass="19161">MKTMCTRAVASLLLCLAATTAALAQARIEEQIRDLESKNVMTDRIVKRDPKTRRVGMETKNFHFYSQGGTVANALREAFEAETRSATNVEREQRGESYECVLTFVQGSTKTVYRLSVSGDKLRPEVDVQTYFRDESVNIDESSVETTHKRNGDMAATDGHAAGGRYAIKEIS</sequence>
<proteinExistence type="predicted"/>
<dbReference type="EMBL" id="JACJJL010000023">
    <property type="protein sequence ID" value="MBM6662522.1"/>
    <property type="molecule type" value="Genomic_DNA"/>
</dbReference>
<reference evidence="2 3" key="1">
    <citation type="journal article" date="2021" name="Sci. Rep.">
        <title>The distribution of antibiotic resistance genes in chicken gut microbiota commensals.</title>
        <authorList>
            <person name="Juricova H."/>
            <person name="Matiasovicova J."/>
            <person name="Kubasova T."/>
            <person name="Cejkova D."/>
            <person name="Rychlik I."/>
        </authorList>
    </citation>
    <scope>NUCLEOTIDE SEQUENCE [LARGE SCALE GENOMIC DNA]</scope>
    <source>
        <strain evidence="2 3">An819</strain>
    </source>
</reference>
<protein>
    <submittedName>
        <fullName evidence="2">DUF5024 domain-containing protein</fullName>
    </submittedName>
</protein>
<feature type="signal peptide" evidence="1">
    <location>
        <begin position="1"/>
        <end position="24"/>
    </location>
</feature>
<comment type="caution">
    <text evidence="2">The sequence shown here is derived from an EMBL/GenBank/DDBJ whole genome shotgun (WGS) entry which is preliminary data.</text>
</comment>
<dbReference type="Proteomes" id="UP000764045">
    <property type="component" value="Unassembled WGS sequence"/>
</dbReference>
<dbReference type="AlphaFoldDB" id="A0A938WP42"/>
<dbReference type="RefSeq" id="WP_205110994.1">
    <property type="nucleotide sequence ID" value="NZ_JACJJL010000023.1"/>
</dbReference>
<organism evidence="2 3">
    <name type="scientific">Marseilla massiliensis</name>
    <dbReference type="NCBI Taxonomy" id="1841864"/>
    <lineage>
        <taxon>Bacteria</taxon>
        <taxon>Pseudomonadati</taxon>
        <taxon>Bacteroidota</taxon>
        <taxon>Bacteroidia</taxon>
        <taxon>Bacteroidales</taxon>
        <taxon>Prevotellaceae</taxon>
        <taxon>Marseilla</taxon>
    </lineage>
</organism>
<gene>
    <name evidence="2" type="ORF">H6B30_12300</name>
</gene>
<name>A0A938WP42_9BACT</name>
<accession>A0A938WP42</accession>
<evidence type="ECO:0000313" key="3">
    <source>
        <dbReference type="Proteomes" id="UP000764045"/>
    </source>
</evidence>
<evidence type="ECO:0000256" key="1">
    <source>
        <dbReference type="SAM" id="SignalP"/>
    </source>
</evidence>